<feature type="region of interest" description="Disordered" evidence="1">
    <location>
        <begin position="177"/>
        <end position="196"/>
    </location>
</feature>
<dbReference type="RefSeq" id="YP_007517794.1">
    <property type="nucleotide sequence ID" value="NC_020482.1"/>
</dbReference>
<dbReference type="InterPro" id="IPR038996">
    <property type="entry name" value="Gp14"/>
</dbReference>
<evidence type="ECO:0000313" key="2">
    <source>
        <dbReference type="EMBL" id="AGE60564.1"/>
    </source>
</evidence>
<proteinExistence type="predicted"/>
<organism evidence="2 3">
    <name type="scientific">Pelagibacter phage HTVC011P</name>
    <dbReference type="NCBI Taxonomy" id="1283078"/>
    <lineage>
        <taxon>Viruses</taxon>
        <taxon>Duplodnaviria</taxon>
        <taxon>Heunggongvirae</taxon>
        <taxon>Uroviricota</taxon>
        <taxon>Caudoviricetes</taxon>
        <taxon>Autographivirales</taxon>
        <taxon>Stopavirus</taxon>
        <taxon>Stopavirus HTVC011P</taxon>
    </lineage>
</organism>
<evidence type="ECO:0000313" key="3">
    <source>
        <dbReference type="Proteomes" id="UP000011294"/>
    </source>
</evidence>
<dbReference type="GeneID" id="14697516"/>
<name>M1ID80_9CAUD</name>
<sequence length="196" mass="22041">MCVEPTTAMMIASAGSQVMNYQNQKQVQKNQYNAQIRQNEIAKNNAIQRYASEQLKINQQVKATQQKGYEANLKSKKARSEFVADVSGSGLAMSGSTESLMRDFYRVEGNYMSSLNTNLDIDIAQYERNLEAIQFGQEAQSTYVQPPNPELLFVSSALNVANSYYSLEAQKELKGLKTNQEKRTYNTSGKTYNSPK</sequence>
<protein>
    <recommendedName>
        <fullName evidence="4">Internal virion protein B</fullName>
    </recommendedName>
</protein>
<accession>M1ID80</accession>
<dbReference type="EMBL" id="KC465900">
    <property type="protein sequence ID" value="AGE60564.1"/>
    <property type="molecule type" value="Genomic_DNA"/>
</dbReference>
<evidence type="ECO:0008006" key="4">
    <source>
        <dbReference type="Google" id="ProtNLM"/>
    </source>
</evidence>
<dbReference type="Pfam" id="PF24072">
    <property type="entry name" value="T7_gp14"/>
    <property type="match status" value="1"/>
</dbReference>
<feature type="compositionally biased region" description="Polar residues" evidence="1">
    <location>
        <begin position="185"/>
        <end position="196"/>
    </location>
</feature>
<dbReference type="KEGG" id="vg:14697516"/>
<dbReference type="Proteomes" id="UP000011294">
    <property type="component" value="Genome"/>
</dbReference>
<evidence type="ECO:0000256" key="1">
    <source>
        <dbReference type="SAM" id="MobiDB-lite"/>
    </source>
</evidence>
<keyword evidence="3" id="KW-1185">Reference proteome</keyword>
<reference evidence="2 3" key="1">
    <citation type="journal article" date="2013" name="Nature">
        <title>Abundant SAR11 viruses in the ocean.</title>
        <authorList>
            <person name="Zhao Y."/>
            <person name="Temperton B."/>
            <person name="Thrash J.C."/>
            <person name="Schwalbach M.S."/>
            <person name="Vergin K.L."/>
            <person name="Landry Z.C."/>
            <person name="Ellisman M."/>
            <person name="Deerinck T."/>
            <person name="Sullivan M.B."/>
            <person name="Giovannoni S.J."/>
        </authorList>
    </citation>
    <scope>NUCLEOTIDE SEQUENCE [LARGE SCALE GENOMIC DNA]</scope>
</reference>